<gene>
    <name evidence="2" type="ORF">FC18_GL001625</name>
</gene>
<feature type="transmembrane region" description="Helical" evidence="1">
    <location>
        <begin position="88"/>
        <end position="108"/>
    </location>
</feature>
<organism evidence="2 3">
    <name type="scientific">Lacticaseibacillus sharpeae JCM 1186 = DSM 20505</name>
    <dbReference type="NCBI Taxonomy" id="1291052"/>
    <lineage>
        <taxon>Bacteria</taxon>
        <taxon>Bacillati</taxon>
        <taxon>Bacillota</taxon>
        <taxon>Bacilli</taxon>
        <taxon>Lactobacillales</taxon>
        <taxon>Lactobacillaceae</taxon>
        <taxon>Lacticaseibacillus</taxon>
    </lineage>
</organism>
<dbReference type="AlphaFoldDB" id="A0A0R1ZJQ3"/>
<name>A0A0R1ZJQ3_9LACO</name>
<dbReference type="Proteomes" id="UP000051679">
    <property type="component" value="Unassembled WGS sequence"/>
</dbReference>
<dbReference type="PATRIC" id="fig|1291052.5.peg.1655"/>
<proteinExistence type="predicted"/>
<dbReference type="InterPro" id="IPR038765">
    <property type="entry name" value="Papain-like_cys_pep_sf"/>
</dbReference>
<evidence type="ECO:0000256" key="1">
    <source>
        <dbReference type="SAM" id="Phobius"/>
    </source>
</evidence>
<keyword evidence="1" id="KW-0812">Transmembrane</keyword>
<keyword evidence="3" id="KW-1185">Reference proteome</keyword>
<dbReference type="EMBL" id="AYYO01000030">
    <property type="protein sequence ID" value="KRM55175.1"/>
    <property type="molecule type" value="Genomic_DNA"/>
</dbReference>
<dbReference type="OrthoDB" id="1645744at2"/>
<dbReference type="RefSeq" id="WP_056975860.1">
    <property type="nucleotide sequence ID" value="NZ_AYYO01000030.1"/>
</dbReference>
<evidence type="ECO:0000313" key="3">
    <source>
        <dbReference type="Proteomes" id="UP000051679"/>
    </source>
</evidence>
<evidence type="ECO:0000313" key="2">
    <source>
        <dbReference type="EMBL" id="KRM55175.1"/>
    </source>
</evidence>
<accession>A0A0R1ZJQ3</accession>
<dbReference type="STRING" id="1291052.FC18_GL001625"/>
<feature type="transmembrane region" description="Helical" evidence="1">
    <location>
        <begin position="56"/>
        <end position="76"/>
    </location>
</feature>
<keyword evidence="1" id="KW-0472">Membrane</keyword>
<sequence>MNDIFNYQRLINRIEILILLSLAVFGTPGLFILGAVSIAVFLMAKVLVMRRYPRGLKFILCLAYLTIMVMQIVFFASAMSPVLTVEAVVVRLLAAIFLLVPFMVEFLVTRTNNDRFYLPKLGQMATISFAEFKQNEARLRHALAGADRVKNILSVDNVKDIMSDLHRHSATRYINEGSLSQDYFLRAEESLTDPFLYLVISNTGSPASELISLFTQKQFNHASLSFDADLTTIISYNGGERVYPPGLNPEMVEEFHKKADASVLVYRLPVTRAQKEKVLNTIREINLTGSAYNILGLVTKRSMRQNIMFCSQFVYKMLQVAGVDYFQKKPGDVRPTDFVELDYHRQLQFVTEIRF</sequence>
<protein>
    <submittedName>
        <fullName evidence="2">Uncharacterized protein</fullName>
    </submittedName>
</protein>
<dbReference type="Gene3D" id="3.90.1720.10">
    <property type="entry name" value="endopeptidase domain like (from Nostoc punctiforme)"/>
    <property type="match status" value="1"/>
</dbReference>
<keyword evidence="1" id="KW-1133">Transmembrane helix</keyword>
<comment type="caution">
    <text evidence="2">The sequence shown here is derived from an EMBL/GenBank/DDBJ whole genome shotgun (WGS) entry which is preliminary data.</text>
</comment>
<dbReference type="SUPFAM" id="SSF54001">
    <property type="entry name" value="Cysteine proteinases"/>
    <property type="match status" value="1"/>
</dbReference>
<feature type="transmembrane region" description="Helical" evidence="1">
    <location>
        <begin position="16"/>
        <end position="44"/>
    </location>
</feature>
<reference evidence="2 3" key="1">
    <citation type="journal article" date="2015" name="Genome Announc.">
        <title>Expanding the biotechnology potential of lactobacilli through comparative genomics of 213 strains and associated genera.</title>
        <authorList>
            <person name="Sun Z."/>
            <person name="Harris H.M."/>
            <person name="McCann A."/>
            <person name="Guo C."/>
            <person name="Argimon S."/>
            <person name="Zhang W."/>
            <person name="Yang X."/>
            <person name="Jeffery I.B."/>
            <person name="Cooney J.C."/>
            <person name="Kagawa T.F."/>
            <person name="Liu W."/>
            <person name="Song Y."/>
            <person name="Salvetti E."/>
            <person name="Wrobel A."/>
            <person name="Rasinkangas P."/>
            <person name="Parkhill J."/>
            <person name="Rea M.C."/>
            <person name="O'Sullivan O."/>
            <person name="Ritari J."/>
            <person name="Douillard F.P."/>
            <person name="Paul Ross R."/>
            <person name="Yang R."/>
            <person name="Briner A.E."/>
            <person name="Felis G.E."/>
            <person name="de Vos W.M."/>
            <person name="Barrangou R."/>
            <person name="Klaenhammer T.R."/>
            <person name="Caufield P.W."/>
            <person name="Cui Y."/>
            <person name="Zhang H."/>
            <person name="O'Toole P.W."/>
        </authorList>
    </citation>
    <scope>NUCLEOTIDE SEQUENCE [LARGE SCALE GENOMIC DNA]</scope>
    <source>
        <strain evidence="2 3">DSM 20505</strain>
    </source>
</reference>